<dbReference type="Pfam" id="PF06776">
    <property type="entry name" value="IalB"/>
    <property type="match status" value="1"/>
</dbReference>
<evidence type="ECO:0000313" key="1">
    <source>
        <dbReference type="EMBL" id="SHG70155.1"/>
    </source>
</evidence>
<dbReference type="Gene3D" id="2.60.40.1880">
    <property type="entry name" value="Invasion associated locus B (IalB) protein"/>
    <property type="match status" value="1"/>
</dbReference>
<organism evidence="1 2">
    <name type="scientific">Pollutimonas bauzanensis</name>
    <dbReference type="NCBI Taxonomy" id="658167"/>
    <lineage>
        <taxon>Bacteria</taxon>
        <taxon>Pseudomonadati</taxon>
        <taxon>Pseudomonadota</taxon>
        <taxon>Betaproteobacteria</taxon>
        <taxon>Burkholderiales</taxon>
        <taxon>Alcaligenaceae</taxon>
        <taxon>Pollutimonas</taxon>
    </lineage>
</organism>
<dbReference type="InterPro" id="IPR010642">
    <property type="entry name" value="Invasion_prot_B"/>
</dbReference>
<dbReference type="EMBL" id="FQXE01000001">
    <property type="protein sequence ID" value="SHG70155.1"/>
    <property type="molecule type" value="Genomic_DNA"/>
</dbReference>
<name>A0A1M5LYR7_9BURK</name>
<evidence type="ECO:0000313" key="2">
    <source>
        <dbReference type="Proteomes" id="UP000184226"/>
    </source>
</evidence>
<dbReference type="STRING" id="658167.SAMN04488135_10182"/>
<proteinExistence type="predicted"/>
<protein>
    <submittedName>
        <fullName evidence="1">Invasion associated locus B (IalB) protein</fullName>
    </submittedName>
</protein>
<gene>
    <name evidence="1" type="ORF">SAMN04488135_10182</name>
</gene>
<dbReference type="AlphaFoldDB" id="A0A1M5LYR7"/>
<keyword evidence="2" id="KW-1185">Reference proteome</keyword>
<reference evidence="1 2" key="1">
    <citation type="submission" date="2016-11" db="EMBL/GenBank/DDBJ databases">
        <authorList>
            <person name="Jaros S."/>
            <person name="Januszkiewicz K."/>
            <person name="Wedrychowicz H."/>
        </authorList>
    </citation>
    <scope>NUCLEOTIDE SEQUENCE [LARGE SCALE GENOMIC DNA]</scope>
    <source>
        <strain evidence="1 2">CGMCC 1.10190</strain>
    </source>
</reference>
<sequence length="79" mass="8335">MGCVVTIDVGAKLLTALRAGKTPQVHVTPDGGKVTAFSISLKSFGSAYDRTAALGKMTGANQSAPWGLLPQKVHRFMLY</sequence>
<accession>A0A1M5LYR7</accession>
<dbReference type="InterPro" id="IPR038696">
    <property type="entry name" value="IalB_sf"/>
</dbReference>
<dbReference type="Proteomes" id="UP000184226">
    <property type="component" value="Unassembled WGS sequence"/>
</dbReference>